<name>A0A7J6H3Y0_CANSA</name>
<evidence type="ECO:0000256" key="1">
    <source>
        <dbReference type="SAM" id="MobiDB-lite"/>
    </source>
</evidence>
<keyword evidence="3" id="KW-1185">Reference proteome</keyword>
<gene>
    <name evidence="2" type="ORF">G4B88_003417</name>
</gene>
<accession>A0A7J6H3Y0</accession>
<organism evidence="2 3">
    <name type="scientific">Cannabis sativa</name>
    <name type="common">Hemp</name>
    <name type="synonym">Marijuana</name>
    <dbReference type="NCBI Taxonomy" id="3483"/>
    <lineage>
        <taxon>Eukaryota</taxon>
        <taxon>Viridiplantae</taxon>
        <taxon>Streptophyta</taxon>
        <taxon>Embryophyta</taxon>
        <taxon>Tracheophyta</taxon>
        <taxon>Spermatophyta</taxon>
        <taxon>Magnoliopsida</taxon>
        <taxon>eudicotyledons</taxon>
        <taxon>Gunneridae</taxon>
        <taxon>Pentapetalae</taxon>
        <taxon>rosids</taxon>
        <taxon>fabids</taxon>
        <taxon>Rosales</taxon>
        <taxon>Cannabaceae</taxon>
        <taxon>Cannabis</taxon>
    </lineage>
</organism>
<protein>
    <submittedName>
        <fullName evidence="2">Uncharacterized protein</fullName>
    </submittedName>
</protein>
<proteinExistence type="predicted"/>
<dbReference type="EMBL" id="JAATIQ010000065">
    <property type="protein sequence ID" value="KAF4389934.1"/>
    <property type="molecule type" value="Genomic_DNA"/>
</dbReference>
<dbReference type="AlphaFoldDB" id="A0A7J6H3Y0"/>
<feature type="region of interest" description="Disordered" evidence="1">
    <location>
        <begin position="214"/>
        <end position="239"/>
    </location>
</feature>
<reference evidence="2 3" key="1">
    <citation type="journal article" date="2020" name="bioRxiv">
        <title>Sequence and annotation of 42 cannabis genomes reveals extensive copy number variation in cannabinoid synthesis and pathogen resistance genes.</title>
        <authorList>
            <person name="Mckernan K.J."/>
            <person name="Helbert Y."/>
            <person name="Kane L.T."/>
            <person name="Ebling H."/>
            <person name="Zhang L."/>
            <person name="Liu B."/>
            <person name="Eaton Z."/>
            <person name="Mclaughlin S."/>
            <person name="Kingan S."/>
            <person name="Baybayan P."/>
            <person name="Concepcion G."/>
            <person name="Jordan M."/>
            <person name="Riva A."/>
            <person name="Barbazuk W."/>
            <person name="Harkins T."/>
        </authorList>
    </citation>
    <scope>NUCLEOTIDE SEQUENCE [LARGE SCALE GENOMIC DNA]</scope>
    <source>
        <strain evidence="3">cv. Jamaican Lion 4</strain>
        <tissue evidence="2">Leaf</tissue>
    </source>
</reference>
<evidence type="ECO:0000313" key="2">
    <source>
        <dbReference type="EMBL" id="KAF4389934.1"/>
    </source>
</evidence>
<comment type="caution">
    <text evidence="2">The sequence shown here is derived from an EMBL/GenBank/DDBJ whole genome shotgun (WGS) entry which is preliminary data.</text>
</comment>
<sequence>MVQEELQTFVADCVQQMDLLLHEMERNQERPYAATLPELITSIGSGQISNCDCQGVEAAPAREDEGPVDADGKSSISDAPIAEKSITDKGSGLLCTGLNDLPMDGTGRILPQGTTTHIFLKPKELIGALDVVDSDTQGGGILVFLDPDKGGASEEPLFLLDTVGVETLGEANGIDIDLVNRLGTLEGEEGVPDCGGHGGVTILVGDPLGSSDCMRDGESSPIKAEHNQARLKKAQGDEQSLERKQSWEKMNSATDRVGEIQMMTKLPFGSNIKSPSPLADLKTQKLKLNTDNTRTNMRVKFHSQMSLVDLQMKLSQDYKEKEVYENLRERMKQKLEGWKMKLLSFAGRTTLVNSVVATMPVYAISTNKIPLSVS</sequence>
<dbReference type="Proteomes" id="UP000583929">
    <property type="component" value="Unassembled WGS sequence"/>
</dbReference>
<evidence type="ECO:0000313" key="3">
    <source>
        <dbReference type="Proteomes" id="UP000583929"/>
    </source>
</evidence>